<feature type="domain" description="Ppx/GppA phosphatase N-terminal" evidence="2">
    <location>
        <begin position="105"/>
        <end position="416"/>
    </location>
</feature>
<reference evidence="4 5" key="1">
    <citation type="submission" date="2015-05" db="EMBL/GenBank/DDBJ databases">
        <authorList>
            <person name="Wang D.B."/>
            <person name="Wang M."/>
        </authorList>
    </citation>
    <scope>NUCLEOTIDE SEQUENCE [LARGE SCALE GENOMIC DNA]</scope>
    <source>
        <strain evidence="4">VL1</strain>
    </source>
</reference>
<dbReference type="InterPro" id="IPR003695">
    <property type="entry name" value="Ppx_GppA_N"/>
</dbReference>
<organism evidence="4 5">
    <name type="scientific">Verticillium longisporum</name>
    <name type="common">Verticillium dahliae var. longisporum</name>
    <dbReference type="NCBI Taxonomy" id="100787"/>
    <lineage>
        <taxon>Eukaryota</taxon>
        <taxon>Fungi</taxon>
        <taxon>Dikarya</taxon>
        <taxon>Ascomycota</taxon>
        <taxon>Pezizomycotina</taxon>
        <taxon>Sordariomycetes</taxon>
        <taxon>Hypocreomycetidae</taxon>
        <taxon>Glomerellales</taxon>
        <taxon>Plectosphaerellaceae</taxon>
        <taxon>Verticillium</taxon>
    </lineage>
</organism>
<dbReference type="Pfam" id="PF23566">
    <property type="entry name" value="RTG2_C"/>
    <property type="match status" value="1"/>
</dbReference>
<dbReference type="InterPro" id="IPR050273">
    <property type="entry name" value="GppA/Ppx_hydrolase"/>
</dbReference>
<dbReference type="Gene3D" id="1.10.3210.10">
    <property type="entry name" value="Hypothetical protein af1432"/>
    <property type="match status" value="1"/>
</dbReference>
<feature type="region of interest" description="Disordered" evidence="1">
    <location>
        <begin position="1"/>
        <end position="69"/>
    </location>
</feature>
<dbReference type="Gene3D" id="3.30.420.40">
    <property type="match status" value="1"/>
</dbReference>
<evidence type="ECO:0000313" key="4">
    <source>
        <dbReference type="EMBL" id="CRK11983.1"/>
    </source>
</evidence>
<dbReference type="SUPFAM" id="SSF53067">
    <property type="entry name" value="Actin-like ATPase domain"/>
    <property type="match status" value="2"/>
</dbReference>
<dbReference type="Pfam" id="PF02541">
    <property type="entry name" value="Ppx-GppA"/>
    <property type="match status" value="1"/>
</dbReference>
<evidence type="ECO:0000259" key="2">
    <source>
        <dbReference type="Pfam" id="PF02541"/>
    </source>
</evidence>
<dbReference type="Gene3D" id="3.30.420.150">
    <property type="entry name" value="Exopolyphosphatase. Domain 2"/>
    <property type="match status" value="1"/>
</dbReference>
<dbReference type="InterPro" id="IPR043129">
    <property type="entry name" value="ATPase_NBD"/>
</dbReference>
<sequence length="663" mass="73534">MDERIPLPLRMAEASSSDGDNESSSGASSASSSSSSGDVQLTPCASDDDDSDSDRHEEDMSTNFYSGGHPPWRGHGDKLVGIVDMGSNGIRFSISDLSASMCRILPTVLMYRSGLSLYDAQFDPETGTKMPIPGRTIRRVCSLLRRFLVVCNDFGVKKDKIHLVATEATRAAENSAELLAAVKSETGLDIELLKKEDEGHIGALGVASGFLAMDGLVMDLGGGSTQITWIISREGNVRISPRGSFSFPYGAAALTKKLDDLQKDKDKDEARRAVEEFRQEMVANFREAFSGLEVPDDLIERARRDGGFRIYLSGGGFRGWGYLLLHLNQSHGHHYPISIINGYTVGREQFQDTETLKEVARAAKAVFRVSDRRRAQVPAVAFLVNVVAEAIPYGGIREAHFCQGGVREGYLFAQLPVSVRRKAPLEVATQQFAPGSRRQLQKMLEHAIPEPSKTDASRRFPPEFGNHVLDSFTNVMYFHMFMSKETASTAALYATSTGIMSSTHGVSHQDRARLALMLQARYRGELPPREVAFREALRSTLTPEDVWWAQYLGRVGYLITCLYPAGKIDTTKPRVLFSAEWSDRLGKSEDKPGLVLTISLQKKKKDRAHYKEALKDNLKVVEKAGKKKNWAGKKKKKKAWGMKVRVRVVREGILEMSEDEEDL</sequence>
<protein>
    <submittedName>
        <fullName evidence="4">Uncharacterized protein</fullName>
    </submittedName>
</protein>
<feature type="domain" description="RTG2 C-terminal" evidence="3">
    <location>
        <begin position="424"/>
        <end position="650"/>
    </location>
</feature>
<evidence type="ECO:0000259" key="3">
    <source>
        <dbReference type="Pfam" id="PF23566"/>
    </source>
</evidence>
<name>A0A0G4KQC1_VERLO</name>
<keyword evidence="5" id="KW-1185">Reference proteome</keyword>
<dbReference type="PANTHER" id="PTHR30005:SF0">
    <property type="entry name" value="RETROGRADE REGULATION PROTEIN 2"/>
    <property type="match status" value="1"/>
</dbReference>
<accession>A0A0G4KQC1</accession>
<dbReference type="InterPro" id="IPR057512">
    <property type="entry name" value="RTG2_C"/>
</dbReference>
<dbReference type="FunFam" id="3.30.420.150:FF:000007">
    <property type="entry name" value="Retrograde regulation protein 2"/>
    <property type="match status" value="1"/>
</dbReference>
<dbReference type="FunFam" id="3.30.420.40:FF:000191">
    <property type="entry name" value="Retrograde regulation protein 2"/>
    <property type="match status" value="1"/>
</dbReference>
<gene>
    <name evidence="4" type="ORF">BN1708_002393</name>
</gene>
<evidence type="ECO:0000313" key="5">
    <source>
        <dbReference type="Proteomes" id="UP000044602"/>
    </source>
</evidence>
<dbReference type="Proteomes" id="UP000044602">
    <property type="component" value="Unassembled WGS sequence"/>
</dbReference>
<dbReference type="AlphaFoldDB" id="A0A0G4KQC1"/>
<feature type="compositionally biased region" description="Low complexity" evidence="1">
    <location>
        <begin position="14"/>
        <end position="38"/>
    </location>
</feature>
<dbReference type="EMBL" id="CVQH01003335">
    <property type="protein sequence ID" value="CRK11983.1"/>
    <property type="molecule type" value="Genomic_DNA"/>
</dbReference>
<proteinExistence type="predicted"/>
<dbReference type="PANTHER" id="PTHR30005">
    <property type="entry name" value="EXOPOLYPHOSPHATASE"/>
    <property type="match status" value="1"/>
</dbReference>
<dbReference type="GO" id="GO:0006357">
    <property type="term" value="P:regulation of transcription by RNA polymerase II"/>
    <property type="evidence" value="ECO:0007669"/>
    <property type="project" value="TreeGrafter"/>
</dbReference>
<dbReference type="STRING" id="100787.A0A0G4KQC1"/>
<evidence type="ECO:0000256" key="1">
    <source>
        <dbReference type="SAM" id="MobiDB-lite"/>
    </source>
</evidence>